<keyword evidence="2" id="KW-1185">Reference proteome</keyword>
<dbReference type="EMBL" id="JACHXU010000007">
    <property type="protein sequence ID" value="MBB3206646.1"/>
    <property type="molecule type" value="Genomic_DNA"/>
</dbReference>
<name>A0A7W5H693_9BACT</name>
<evidence type="ECO:0000313" key="2">
    <source>
        <dbReference type="Proteomes" id="UP000536179"/>
    </source>
</evidence>
<dbReference type="AlphaFoldDB" id="A0A7W5H693"/>
<proteinExistence type="predicted"/>
<evidence type="ECO:0000313" key="1">
    <source>
        <dbReference type="EMBL" id="MBB3206646.1"/>
    </source>
</evidence>
<sequence length="56" mass="6453">MPAVEMASDSSPHVWTRTRYLMTPTYVCLDWCETSQSECSLWQRMLHESAPYPTAA</sequence>
<reference evidence="1 2" key="1">
    <citation type="submission" date="2020-08" db="EMBL/GenBank/DDBJ databases">
        <title>Genomic Encyclopedia of Type Strains, Phase III (KMG-III): the genomes of soil and plant-associated and newly described type strains.</title>
        <authorList>
            <person name="Whitman W."/>
        </authorList>
    </citation>
    <scope>NUCLEOTIDE SEQUENCE [LARGE SCALE GENOMIC DNA]</scope>
    <source>
        <strain evidence="1 2">CECT 8075</strain>
    </source>
</reference>
<organism evidence="1 2">
    <name type="scientific">Aporhodopirellula rubra</name>
    <dbReference type="NCBI Taxonomy" id="980271"/>
    <lineage>
        <taxon>Bacteria</taxon>
        <taxon>Pseudomonadati</taxon>
        <taxon>Planctomycetota</taxon>
        <taxon>Planctomycetia</taxon>
        <taxon>Pirellulales</taxon>
        <taxon>Pirellulaceae</taxon>
        <taxon>Aporhodopirellula</taxon>
    </lineage>
</organism>
<accession>A0A7W5H693</accession>
<protein>
    <submittedName>
        <fullName evidence="1">Uncharacterized protein</fullName>
    </submittedName>
</protein>
<gene>
    <name evidence="1" type="ORF">FHS27_002458</name>
</gene>
<comment type="caution">
    <text evidence="1">The sequence shown here is derived from an EMBL/GenBank/DDBJ whole genome shotgun (WGS) entry which is preliminary data.</text>
</comment>
<dbReference type="Proteomes" id="UP000536179">
    <property type="component" value="Unassembled WGS sequence"/>
</dbReference>